<evidence type="ECO:0000259" key="7">
    <source>
        <dbReference type="Pfam" id="PF14322"/>
    </source>
</evidence>
<accession>A0A108TAS1</accession>
<dbReference type="Pfam" id="PF14322">
    <property type="entry name" value="SusD-like_3"/>
    <property type="match status" value="1"/>
</dbReference>
<proteinExistence type="inferred from homology"/>
<evidence type="ECO:0000256" key="4">
    <source>
        <dbReference type="ARBA" id="ARBA00023136"/>
    </source>
</evidence>
<dbReference type="Pfam" id="PF07980">
    <property type="entry name" value="SusD_RagB"/>
    <property type="match status" value="1"/>
</dbReference>
<dbReference type="Proteomes" id="UP000056419">
    <property type="component" value="Unassembled WGS sequence"/>
</dbReference>
<comment type="similarity">
    <text evidence="2">Belongs to the SusD family.</text>
</comment>
<dbReference type="PATRIC" id="fig|46506.5.peg.917"/>
<evidence type="ECO:0000256" key="2">
    <source>
        <dbReference type="ARBA" id="ARBA00006275"/>
    </source>
</evidence>
<dbReference type="InterPro" id="IPR033985">
    <property type="entry name" value="SusD-like_N"/>
</dbReference>
<dbReference type="AlphaFoldDB" id="A0A108TAS1"/>
<dbReference type="GO" id="GO:0009279">
    <property type="term" value="C:cell outer membrane"/>
    <property type="evidence" value="ECO:0007669"/>
    <property type="project" value="UniProtKB-SubCell"/>
</dbReference>
<dbReference type="STRING" id="46506.AA415_00850"/>
<evidence type="ECO:0000313" key="10">
    <source>
        <dbReference type="Proteomes" id="UP000056419"/>
    </source>
</evidence>
<dbReference type="RefSeq" id="WP_005657426.1">
    <property type="nucleotide sequence ID" value="NZ_FNOD01000001.1"/>
</dbReference>
<evidence type="ECO:0000256" key="5">
    <source>
        <dbReference type="ARBA" id="ARBA00023237"/>
    </source>
</evidence>
<feature type="domain" description="RagB/SusD" evidence="6">
    <location>
        <begin position="363"/>
        <end position="510"/>
    </location>
</feature>
<reference evidence="8 11" key="3">
    <citation type="journal article" date="2019" name="Nat. Med.">
        <title>A library of human gut bacterial isolates paired with longitudinal multiomics data enables mechanistic microbiome research.</title>
        <authorList>
            <person name="Poyet M."/>
            <person name="Groussin M."/>
            <person name="Gibbons S.M."/>
            <person name="Avila-Pacheco J."/>
            <person name="Jiang X."/>
            <person name="Kearney S.M."/>
            <person name="Perrotta A.R."/>
            <person name="Berdy B."/>
            <person name="Zhao S."/>
            <person name="Lieberman T.D."/>
            <person name="Swanson P.K."/>
            <person name="Smith M."/>
            <person name="Roesemann S."/>
            <person name="Alexander J.E."/>
            <person name="Rich S.A."/>
            <person name="Livny J."/>
            <person name="Vlamakis H."/>
            <person name="Clish C."/>
            <person name="Bullock K."/>
            <person name="Deik A."/>
            <person name="Scott J."/>
            <person name="Pierce K.A."/>
            <person name="Xavier R.J."/>
            <person name="Alm E.J."/>
        </authorList>
    </citation>
    <scope>NUCLEOTIDE SEQUENCE [LARGE SCALE GENOMIC DNA]</scope>
    <source>
        <strain evidence="8 11">BIOML-A17</strain>
    </source>
</reference>
<dbReference type="PROSITE" id="PS51257">
    <property type="entry name" value="PROKAR_LIPOPROTEIN"/>
    <property type="match status" value="1"/>
</dbReference>
<comment type="caution">
    <text evidence="9">The sequence shown here is derived from an EMBL/GenBank/DDBJ whole genome shotgun (WGS) entry which is preliminary data.</text>
</comment>
<reference evidence="9 10" key="1">
    <citation type="journal article" date="2016" name="BMC Genomics">
        <title>Type VI secretion systems of human gut Bacteroidales segregate into three genetic architectures, two of which are contained on mobile genetic elements.</title>
        <authorList>
            <person name="Coyne M.J."/>
            <person name="Roelofs K.G."/>
            <person name="Comstock L.E."/>
        </authorList>
    </citation>
    <scope>NUCLEOTIDE SEQUENCE [LARGE SCALE GENOMIC DNA]</scope>
    <source>
        <strain evidence="9 10">CL09T03C01</strain>
    </source>
</reference>
<dbReference type="GeneID" id="31798469"/>
<protein>
    <submittedName>
        <fullName evidence="8">RagB/SusD family nutrient uptake outer membrane protein</fullName>
    </submittedName>
    <submittedName>
        <fullName evidence="9">SusD family protein</fullName>
    </submittedName>
</protein>
<evidence type="ECO:0000259" key="6">
    <source>
        <dbReference type="Pfam" id="PF07980"/>
    </source>
</evidence>
<reference evidence="9" key="2">
    <citation type="submission" date="2016-01" db="EMBL/GenBank/DDBJ databases">
        <authorList>
            <person name="McClelland M."/>
            <person name="Jain A."/>
            <person name="Saraogi P."/>
            <person name="Mendelson R."/>
            <person name="Westerman R."/>
            <person name="SanMiguel P."/>
            <person name="Csonka L."/>
        </authorList>
    </citation>
    <scope>NUCLEOTIDE SEQUENCE</scope>
    <source>
        <strain evidence="9">CL09T03C01</strain>
    </source>
</reference>
<gene>
    <name evidence="9" type="ORF">AA415_00850</name>
    <name evidence="8" type="ORF">F9962_08350</name>
</gene>
<keyword evidence="3" id="KW-0732">Signal</keyword>
<organism evidence="9 10">
    <name type="scientific">Bacteroides stercoris</name>
    <dbReference type="NCBI Taxonomy" id="46506"/>
    <lineage>
        <taxon>Bacteria</taxon>
        <taxon>Pseudomonadati</taxon>
        <taxon>Bacteroidota</taxon>
        <taxon>Bacteroidia</taxon>
        <taxon>Bacteroidales</taxon>
        <taxon>Bacteroidaceae</taxon>
        <taxon>Bacteroides</taxon>
    </lineage>
</organism>
<dbReference type="InterPro" id="IPR011990">
    <property type="entry name" value="TPR-like_helical_dom_sf"/>
</dbReference>
<dbReference type="Gene3D" id="1.25.40.390">
    <property type="match status" value="1"/>
</dbReference>
<dbReference type="Proteomes" id="UP000440773">
    <property type="component" value="Unassembled WGS sequence"/>
</dbReference>
<evidence type="ECO:0000256" key="1">
    <source>
        <dbReference type="ARBA" id="ARBA00004442"/>
    </source>
</evidence>
<dbReference type="SUPFAM" id="SSF48452">
    <property type="entry name" value="TPR-like"/>
    <property type="match status" value="1"/>
</dbReference>
<comment type="subcellular location">
    <subcellularLocation>
        <location evidence="1">Cell outer membrane</location>
    </subcellularLocation>
</comment>
<evidence type="ECO:0000313" key="9">
    <source>
        <dbReference type="EMBL" id="KWR56541.1"/>
    </source>
</evidence>
<feature type="domain" description="SusD-like N-terminal" evidence="7">
    <location>
        <begin position="88"/>
        <end position="230"/>
    </location>
</feature>
<keyword evidence="10" id="KW-1185">Reference proteome</keyword>
<dbReference type="EMBL" id="LRGC01000003">
    <property type="protein sequence ID" value="KWR56541.1"/>
    <property type="molecule type" value="Genomic_DNA"/>
</dbReference>
<evidence type="ECO:0000313" key="11">
    <source>
        <dbReference type="Proteomes" id="UP000440773"/>
    </source>
</evidence>
<evidence type="ECO:0000313" key="8">
    <source>
        <dbReference type="EMBL" id="KAB5281765.1"/>
    </source>
</evidence>
<sequence length="510" mass="57689">MKTKRIFKSIVACGVGISMLSGCLNLDEELYGRLSPETYYQTEEEALSSVVGVYQYLAYMSRAGGDGWRIGEFGTDEFFCPGRASGGWYDESNMQIMAHKITPDNARLETCWGTYLFPGIGAANAVIASMEASPMKDDLKALIAETRALRAYGYYYAMDYFGNVPLFTEAKVDANDLPKTASRKEVYEFVVKEFTEAAAELPSIKEVNRTAYYPRLTKEAVYTALASVYLNAEVYAGEAHWADVVTMCDHVIGTNAYSLENKVGDCFLATNEANSTEVISSFAVDPSKGVDGNEFILYTQHALDQKKYNLSFAPANGYCFTDDALKRYEEGDERLELLEYGPQYYQDGVTPLCDDKGTQLVLTTIKDMVAAQDNEGYRVLKYSPIGVAWSGSKADNDYILERYSNVLLMKAEALFRQGIQLDEALELVNQVRRRSGVADWDELTLKKIEEERAREFIWENQRRRDMIRFGSYFTDTWFYKTGVTEEWRGIYPIPAIQLNNNPNLKQNPNY</sequence>
<dbReference type="EMBL" id="WCLP01000018">
    <property type="protein sequence ID" value="KAB5281765.1"/>
    <property type="molecule type" value="Genomic_DNA"/>
</dbReference>
<dbReference type="InterPro" id="IPR012944">
    <property type="entry name" value="SusD_RagB_dom"/>
</dbReference>
<keyword evidence="5" id="KW-0998">Cell outer membrane</keyword>
<name>A0A108TAS1_BACSE</name>
<keyword evidence="4" id="KW-0472">Membrane</keyword>
<evidence type="ECO:0000256" key="3">
    <source>
        <dbReference type="ARBA" id="ARBA00022729"/>
    </source>
</evidence>